<accession>C0EEL1</accession>
<sequence>MNSLISTPELLAPAGDFERLTAAVRFGADAVYLGGTGYGMRAASANFDFETLAKAVDFAHQRGVKVYLTCNSVPTNEEADGLDDYLRQAEQVGVDALIIADVGVMAAAKEVVPKLEIHMSTQVGIVNYRTANELYRMGAKRVVLARELSLEDIRTIRRNTPSDLELEVFVHGAVCMSFSGRCLLSQYIVGRDANRGECAQPCRWGYHLVEEKRPGQYFPLYEDERGSYILNAKDLCLIEHLGKLLDAGVTSLKIEGRAKSSYYVSVITNAYRIALDGFVRDPSWQVEPWLLDEVCKVSHRRYDTGFLFGRPEDGQYTENGGYLRNFDVVAVADKADGEFLFCTQRNKFSRGDTVELLEPGKRPFELRIAELYDGEGNPVEAACHPMMKLRIPFAGKVAEGAILRKQK</sequence>
<dbReference type="Proteomes" id="UP000003340">
    <property type="component" value="Unassembled WGS sequence"/>
</dbReference>
<dbReference type="AlphaFoldDB" id="C0EEL1"/>
<evidence type="ECO:0000313" key="6">
    <source>
        <dbReference type="Proteomes" id="UP000003340"/>
    </source>
</evidence>
<dbReference type="GO" id="GO:0008233">
    <property type="term" value="F:peptidase activity"/>
    <property type="evidence" value="ECO:0007669"/>
    <property type="project" value="UniProtKB-KW"/>
</dbReference>
<dbReference type="SUPFAM" id="SSF51366">
    <property type="entry name" value="Ribulose-phoshate binding barrel"/>
    <property type="match status" value="1"/>
</dbReference>
<dbReference type="EC" id="3.4.-.-" evidence="5"/>
<dbReference type="GO" id="GO:0006508">
    <property type="term" value="P:proteolysis"/>
    <property type="evidence" value="ECO:0007669"/>
    <property type="project" value="UniProtKB-KW"/>
</dbReference>
<dbReference type="PROSITE" id="PS01276">
    <property type="entry name" value="PEPTIDASE_U32"/>
    <property type="match status" value="1"/>
</dbReference>
<dbReference type="STRING" id="537013.CLOSTMETH_02284"/>
<name>C0EEL1_9FIRM</name>
<reference evidence="5 6" key="1">
    <citation type="submission" date="2009-01" db="EMBL/GenBank/DDBJ databases">
        <authorList>
            <person name="Fulton L."/>
            <person name="Clifton S."/>
            <person name="Fulton B."/>
            <person name="Xu J."/>
            <person name="Minx P."/>
            <person name="Pepin K.H."/>
            <person name="Johnson M."/>
            <person name="Bhonagiri V."/>
            <person name="Nash W.E."/>
            <person name="Mardis E.R."/>
            <person name="Wilson R.K."/>
        </authorList>
    </citation>
    <scope>NUCLEOTIDE SEQUENCE [LARGE SCALE GENOMIC DNA]</scope>
    <source>
        <strain evidence="5 6">DSM 5476</strain>
    </source>
</reference>
<dbReference type="Gene3D" id="2.40.30.10">
    <property type="entry name" value="Translation factors"/>
    <property type="match status" value="1"/>
</dbReference>
<keyword evidence="2 5" id="KW-0378">Hydrolase</keyword>
<evidence type="ECO:0000256" key="1">
    <source>
        <dbReference type="ARBA" id="ARBA00022670"/>
    </source>
</evidence>
<dbReference type="EMBL" id="ACEC01000074">
    <property type="protein sequence ID" value="EEG30091.1"/>
    <property type="molecule type" value="Genomic_DNA"/>
</dbReference>
<proteinExistence type="inferred from homology"/>
<protein>
    <submittedName>
        <fullName evidence="5">Peptidase, U32 family</fullName>
        <ecNumber evidence="5">3.4.-.-</ecNumber>
    </submittedName>
</protein>
<dbReference type="Pfam" id="PF16325">
    <property type="entry name" value="Peptidase_U32_C"/>
    <property type="match status" value="1"/>
</dbReference>
<keyword evidence="1" id="KW-0645">Protease</keyword>
<dbReference type="InterPro" id="IPR011060">
    <property type="entry name" value="RibuloseP-bd_barrel"/>
</dbReference>
<gene>
    <name evidence="5" type="ORF">CLOSTMETH_02284</name>
</gene>
<keyword evidence="6" id="KW-1185">Reference proteome</keyword>
<feature type="domain" description="Peptidase family U32 C-terminal" evidence="4">
    <location>
        <begin position="324"/>
        <end position="404"/>
    </location>
</feature>
<reference evidence="5 6" key="2">
    <citation type="submission" date="2009-02" db="EMBL/GenBank/DDBJ databases">
        <title>Draft genome sequence of Clostridium methylpentosum (DSM 5476).</title>
        <authorList>
            <person name="Sudarsanam P."/>
            <person name="Ley R."/>
            <person name="Guruge J."/>
            <person name="Turnbaugh P.J."/>
            <person name="Mahowald M."/>
            <person name="Liep D."/>
            <person name="Gordon J."/>
        </authorList>
    </citation>
    <scope>NUCLEOTIDE SEQUENCE [LARGE SCALE GENOMIC DNA]</scope>
    <source>
        <strain evidence="5 6">DSM 5476</strain>
    </source>
</reference>
<comment type="similarity">
    <text evidence="3">Belongs to the peptidase U32 family.</text>
</comment>
<dbReference type="InterPro" id="IPR051454">
    <property type="entry name" value="RNA/ubiquinone_mod_enzymes"/>
</dbReference>
<evidence type="ECO:0000256" key="2">
    <source>
        <dbReference type="ARBA" id="ARBA00022801"/>
    </source>
</evidence>
<dbReference type="PANTHER" id="PTHR30217:SF6">
    <property type="entry name" value="TRNA HYDROXYLATION PROTEIN P"/>
    <property type="match status" value="1"/>
</dbReference>
<dbReference type="PANTHER" id="PTHR30217">
    <property type="entry name" value="PEPTIDASE U32 FAMILY"/>
    <property type="match status" value="1"/>
</dbReference>
<dbReference type="Pfam" id="PF01136">
    <property type="entry name" value="Peptidase_U32"/>
    <property type="match status" value="1"/>
</dbReference>
<dbReference type="eggNOG" id="COG0826">
    <property type="taxonomic scope" value="Bacteria"/>
</dbReference>
<dbReference type="InterPro" id="IPR001539">
    <property type="entry name" value="Peptidase_U32"/>
</dbReference>
<evidence type="ECO:0000256" key="3">
    <source>
        <dbReference type="ARBA" id="ARBA00038374"/>
    </source>
</evidence>
<evidence type="ECO:0000313" key="5">
    <source>
        <dbReference type="EMBL" id="EEG30091.1"/>
    </source>
</evidence>
<comment type="caution">
    <text evidence="5">The sequence shown here is derived from an EMBL/GenBank/DDBJ whole genome shotgun (WGS) entry which is preliminary data.</text>
</comment>
<dbReference type="InterPro" id="IPR032525">
    <property type="entry name" value="Peptidase_U32_C"/>
</dbReference>
<evidence type="ECO:0000259" key="4">
    <source>
        <dbReference type="Pfam" id="PF16325"/>
    </source>
</evidence>
<dbReference type="HOGENOM" id="CLU_011540_0_2_9"/>
<organism evidence="5 6">
    <name type="scientific">[Clostridium] methylpentosum DSM 5476</name>
    <dbReference type="NCBI Taxonomy" id="537013"/>
    <lineage>
        <taxon>Bacteria</taxon>
        <taxon>Bacillati</taxon>
        <taxon>Bacillota</taxon>
        <taxon>Clostridia</taxon>
        <taxon>Eubacteriales</taxon>
        <taxon>Oscillospiraceae</taxon>
        <taxon>Oscillospiraceae incertae sedis</taxon>
    </lineage>
</organism>